<dbReference type="PROSITE" id="PS51194">
    <property type="entry name" value="HELICASE_CTER"/>
    <property type="match status" value="1"/>
</dbReference>
<dbReference type="PROSITE" id="PS00039">
    <property type="entry name" value="DEAD_ATP_HELICASE"/>
    <property type="match status" value="1"/>
</dbReference>
<dbReference type="KEGG" id="kdj:28968278"/>
<gene>
    <name evidence="15" type="ORF">I303_104442</name>
</gene>
<keyword evidence="3 10" id="KW-0547">Nucleotide-binding</keyword>
<evidence type="ECO:0000256" key="9">
    <source>
        <dbReference type="PROSITE-ProRule" id="PRU00552"/>
    </source>
</evidence>
<dbReference type="Pfam" id="PF00271">
    <property type="entry name" value="Helicase_C"/>
    <property type="match status" value="1"/>
</dbReference>
<dbReference type="PANTHER" id="PTHR47959:SF24">
    <property type="entry name" value="ATP-DEPENDENT RNA HELICASE"/>
    <property type="match status" value="1"/>
</dbReference>
<evidence type="ECO:0000256" key="5">
    <source>
        <dbReference type="ARBA" id="ARBA00022806"/>
    </source>
</evidence>
<feature type="compositionally biased region" description="Acidic residues" evidence="11">
    <location>
        <begin position="66"/>
        <end position="88"/>
    </location>
</feature>
<evidence type="ECO:0000256" key="11">
    <source>
        <dbReference type="SAM" id="MobiDB-lite"/>
    </source>
</evidence>
<comment type="similarity">
    <text evidence="10">Belongs to the DEAD box helicase family.</text>
</comment>
<sequence>MTTAKKMPSQSANDRPESSGLTLDSSQVMKAMLAARNGGGQGKDKGKGREVVSEDDEGGSSLDSGSDLDDEEDESEGESEDEAQTEDGEVLKDPVELNQNERKRIRIAGEESGSENVEETKRHSPPTLKGVASTSRVILPSRSAAPLTSRTIGQPVKTDPQAAFSANPKPSAETTFASLGLSQPLITALRSINISQPTEIQSACISAILSGRDCIGGAKTGSGKTMAFALPIVERIARDPFGVWAVVLTPTRELAYQLSEQFLVIGKPLGLTTATIVGGMDMMTQAQQLEKRPHIIVATPGRLCDLLRSDGMGQGKLSRVRTLVLDEADRLLTPTFAPELAYLFSQIPPKRQTCLFTATVSEAIMELANKPPSAGKEKPFVYRVESDTMTVSKLKQKYLFIPSQIRDPYLLYLLHHPPDDIDIALRAKPRKVDEIEHQRKNRKGGNSKKRKNIMPEDDEEAQQADIPSTIIFTQRCATAHLLHLLLDQLDIPSVPLHSHLTQPQRLASLAKFRAQEVRVLVTTDVGSRGLDIPEVSMVINWDCPRKSDDYIHRVGRTARAGRGGIAITIVTEKDVDLVKMIEGNIKVQLSELSLPEETVLESLNKVALARRMATMEMHDSGFGERQAINKAKAVKRMKRDAASKNANP</sequence>
<evidence type="ECO:0000256" key="4">
    <source>
        <dbReference type="ARBA" id="ARBA00022801"/>
    </source>
</evidence>
<organism evidence="15 16">
    <name type="scientific">Kwoniella dejecticola CBS 10117</name>
    <dbReference type="NCBI Taxonomy" id="1296121"/>
    <lineage>
        <taxon>Eukaryota</taxon>
        <taxon>Fungi</taxon>
        <taxon>Dikarya</taxon>
        <taxon>Basidiomycota</taxon>
        <taxon>Agaricomycotina</taxon>
        <taxon>Tremellomycetes</taxon>
        <taxon>Tremellales</taxon>
        <taxon>Cryptococcaceae</taxon>
        <taxon>Kwoniella</taxon>
    </lineage>
</organism>
<dbReference type="SUPFAM" id="SSF52540">
    <property type="entry name" value="P-loop containing nucleoside triphosphate hydrolases"/>
    <property type="match status" value="1"/>
</dbReference>
<dbReference type="PROSITE" id="PS51195">
    <property type="entry name" value="Q_MOTIF"/>
    <property type="match status" value="1"/>
</dbReference>
<dbReference type="Pfam" id="PF00270">
    <property type="entry name" value="DEAD"/>
    <property type="match status" value="1"/>
</dbReference>
<keyword evidence="8" id="KW-0539">Nucleus</keyword>
<feature type="compositionally biased region" description="Basic and acidic residues" evidence="11">
    <location>
        <begin position="42"/>
        <end position="52"/>
    </location>
</feature>
<evidence type="ECO:0000313" key="16">
    <source>
        <dbReference type="Proteomes" id="UP000078595"/>
    </source>
</evidence>
<feature type="short sequence motif" description="Q motif" evidence="9">
    <location>
        <begin position="174"/>
        <end position="202"/>
    </location>
</feature>
<dbReference type="GeneID" id="28968278"/>
<dbReference type="GO" id="GO:0010467">
    <property type="term" value="P:gene expression"/>
    <property type="evidence" value="ECO:0007669"/>
    <property type="project" value="UniProtKB-ARBA"/>
</dbReference>
<dbReference type="InterPro" id="IPR001650">
    <property type="entry name" value="Helicase_C-like"/>
</dbReference>
<feature type="compositionally biased region" description="Polar residues" evidence="11">
    <location>
        <begin position="1"/>
        <end position="28"/>
    </location>
</feature>
<feature type="compositionally biased region" description="Basic and acidic residues" evidence="11">
    <location>
        <begin position="89"/>
        <end position="102"/>
    </location>
</feature>
<dbReference type="PANTHER" id="PTHR47959">
    <property type="entry name" value="ATP-DEPENDENT RNA HELICASE RHLE-RELATED"/>
    <property type="match status" value="1"/>
</dbReference>
<dbReference type="InterPro" id="IPR027417">
    <property type="entry name" value="P-loop_NTPase"/>
</dbReference>
<dbReference type="AlphaFoldDB" id="A0AAJ8KNY7"/>
<comment type="subcellular location">
    <subcellularLocation>
        <location evidence="1">Nucleus</location>
    </subcellularLocation>
</comment>
<evidence type="ECO:0000256" key="3">
    <source>
        <dbReference type="ARBA" id="ARBA00022741"/>
    </source>
</evidence>
<dbReference type="InterPro" id="IPR050079">
    <property type="entry name" value="DEAD_box_RNA_helicase"/>
</dbReference>
<name>A0AAJ8KNY7_9TREE</name>
<feature type="compositionally biased region" description="Basic residues" evidence="11">
    <location>
        <begin position="439"/>
        <end position="452"/>
    </location>
</feature>
<feature type="domain" description="Helicase ATP-binding" evidence="12">
    <location>
        <begin position="205"/>
        <end position="378"/>
    </location>
</feature>
<feature type="domain" description="DEAD-box RNA helicase Q" evidence="14">
    <location>
        <begin position="174"/>
        <end position="202"/>
    </location>
</feature>
<accession>A0AAJ8KNY7</accession>
<dbReference type="SMART" id="SM00487">
    <property type="entry name" value="DEXDc"/>
    <property type="match status" value="1"/>
</dbReference>
<evidence type="ECO:0000313" key="15">
    <source>
        <dbReference type="EMBL" id="WWC61857.1"/>
    </source>
</evidence>
<dbReference type="GO" id="GO:0005829">
    <property type="term" value="C:cytosol"/>
    <property type="evidence" value="ECO:0007669"/>
    <property type="project" value="TreeGrafter"/>
</dbReference>
<dbReference type="CDD" id="cd17955">
    <property type="entry name" value="DEADc_DDX49"/>
    <property type="match status" value="1"/>
</dbReference>
<dbReference type="CDD" id="cd18787">
    <property type="entry name" value="SF2_C_DEAD"/>
    <property type="match status" value="1"/>
</dbReference>
<evidence type="ECO:0000256" key="2">
    <source>
        <dbReference type="ARBA" id="ARBA00022517"/>
    </source>
</evidence>
<dbReference type="GO" id="GO:0016787">
    <property type="term" value="F:hydrolase activity"/>
    <property type="evidence" value="ECO:0007669"/>
    <property type="project" value="UniProtKB-KW"/>
</dbReference>
<dbReference type="InterPro" id="IPR014001">
    <property type="entry name" value="Helicase_ATP-bd"/>
</dbReference>
<keyword evidence="2" id="KW-0690">Ribosome biogenesis</keyword>
<evidence type="ECO:0000256" key="6">
    <source>
        <dbReference type="ARBA" id="ARBA00022840"/>
    </source>
</evidence>
<evidence type="ECO:0000256" key="7">
    <source>
        <dbReference type="ARBA" id="ARBA00022884"/>
    </source>
</evidence>
<keyword evidence="6 10" id="KW-0067">ATP-binding</keyword>
<evidence type="ECO:0000256" key="8">
    <source>
        <dbReference type="ARBA" id="ARBA00023242"/>
    </source>
</evidence>
<dbReference type="GO" id="GO:0005634">
    <property type="term" value="C:nucleus"/>
    <property type="evidence" value="ECO:0007669"/>
    <property type="project" value="UniProtKB-SubCell"/>
</dbReference>
<feature type="region of interest" description="Disordered" evidence="11">
    <location>
        <begin position="1"/>
        <end position="132"/>
    </location>
</feature>
<reference evidence="15" key="2">
    <citation type="submission" date="2024-02" db="EMBL/GenBank/DDBJ databases">
        <title>Comparative genomics of Cryptococcus and Kwoniella reveals pathogenesis evolution and contrasting modes of karyotype evolution via chromosome fusion or intercentromeric recombination.</title>
        <authorList>
            <person name="Coelho M.A."/>
            <person name="David-Palma M."/>
            <person name="Shea T."/>
            <person name="Bowers K."/>
            <person name="McGinley-Smith S."/>
            <person name="Mohammad A.W."/>
            <person name="Gnirke A."/>
            <person name="Yurkov A.M."/>
            <person name="Nowrousian M."/>
            <person name="Sun S."/>
            <person name="Cuomo C.A."/>
            <person name="Heitman J."/>
        </authorList>
    </citation>
    <scope>NUCLEOTIDE SEQUENCE</scope>
    <source>
        <strain evidence="15">CBS 10117</strain>
    </source>
</reference>
<dbReference type="SMART" id="SM00490">
    <property type="entry name" value="HELICc"/>
    <property type="match status" value="1"/>
</dbReference>
<dbReference type="InterPro" id="IPR000629">
    <property type="entry name" value="RNA-helicase_DEAD-box_CS"/>
</dbReference>
<keyword evidence="4 10" id="KW-0378">Hydrolase</keyword>
<dbReference type="InterPro" id="IPR011545">
    <property type="entry name" value="DEAD/DEAH_box_helicase_dom"/>
</dbReference>
<evidence type="ECO:0000256" key="10">
    <source>
        <dbReference type="RuleBase" id="RU000492"/>
    </source>
</evidence>
<evidence type="ECO:0008006" key="17">
    <source>
        <dbReference type="Google" id="ProtNLM"/>
    </source>
</evidence>
<dbReference type="GO" id="GO:0005524">
    <property type="term" value="F:ATP binding"/>
    <property type="evidence" value="ECO:0007669"/>
    <property type="project" value="UniProtKB-KW"/>
</dbReference>
<feature type="region of interest" description="Disordered" evidence="11">
    <location>
        <begin position="432"/>
        <end position="462"/>
    </location>
</feature>
<dbReference type="EMBL" id="CP144534">
    <property type="protein sequence ID" value="WWC61857.1"/>
    <property type="molecule type" value="Genomic_DNA"/>
</dbReference>
<dbReference type="GO" id="GO:0042254">
    <property type="term" value="P:ribosome biogenesis"/>
    <property type="evidence" value="ECO:0007669"/>
    <property type="project" value="UniProtKB-KW"/>
</dbReference>
<dbReference type="GO" id="GO:0003723">
    <property type="term" value="F:RNA binding"/>
    <property type="evidence" value="ECO:0007669"/>
    <property type="project" value="UniProtKB-KW"/>
</dbReference>
<evidence type="ECO:0000256" key="1">
    <source>
        <dbReference type="ARBA" id="ARBA00004123"/>
    </source>
</evidence>
<feature type="domain" description="Helicase C-terminal" evidence="13">
    <location>
        <begin position="449"/>
        <end position="600"/>
    </location>
</feature>
<proteinExistence type="inferred from homology"/>
<evidence type="ECO:0000259" key="12">
    <source>
        <dbReference type="PROSITE" id="PS51192"/>
    </source>
</evidence>
<dbReference type="Proteomes" id="UP000078595">
    <property type="component" value="Chromosome 5"/>
</dbReference>
<dbReference type="RefSeq" id="XP_018263088.2">
    <property type="nucleotide sequence ID" value="XM_018407877.2"/>
</dbReference>
<dbReference type="GO" id="GO:0003724">
    <property type="term" value="F:RNA helicase activity"/>
    <property type="evidence" value="ECO:0007669"/>
    <property type="project" value="InterPro"/>
</dbReference>
<keyword evidence="7" id="KW-0694">RNA-binding</keyword>
<dbReference type="Gene3D" id="3.40.50.300">
    <property type="entry name" value="P-loop containing nucleotide triphosphate hydrolases"/>
    <property type="match status" value="2"/>
</dbReference>
<keyword evidence="16" id="KW-1185">Reference proteome</keyword>
<protein>
    <recommendedName>
        <fullName evidence="17">ATP-dependent RNA helicase DBP8</fullName>
    </recommendedName>
</protein>
<dbReference type="PROSITE" id="PS51192">
    <property type="entry name" value="HELICASE_ATP_BIND_1"/>
    <property type="match status" value="1"/>
</dbReference>
<dbReference type="InterPro" id="IPR014014">
    <property type="entry name" value="RNA_helicase_DEAD_Q_motif"/>
</dbReference>
<keyword evidence="5 10" id="KW-0347">Helicase</keyword>
<evidence type="ECO:0000259" key="13">
    <source>
        <dbReference type="PROSITE" id="PS51194"/>
    </source>
</evidence>
<reference evidence="15" key="1">
    <citation type="submission" date="2013-07" db="EMBL/GenBank/DDBJ databases">
        <authorList>
            <consortium name="The Broad Institute Genome Sequencing Platform"/>
            <person name="Cuomo C."/>
            <person name="Litvintseva A."/>
            <person name="Chen Y."/>
            <person name="Heitman J."/>
            <person name="Sun S."/>
            <person name="Springer D."/>
            <person name="Dromer F."/>
            <person name="Young S.K."/>
            <person name="Zeng Q."/>
            <person name="Gargeya S."/>
            <person name="Fitzgerald M."/>
            <person name="Abouelleil A."/>
            <person name="Alvarado L."/>
            <person name="Berlin A.M."/>
            <person name="Chapman S.B."/>
            <person name="Dewar J."/>
            <person name="Goldberg J."/>
            <person name="Griggs A."/>
            <person name="Gujja S."/>
            <person name="Hansen M."/>
            <person name="Howarth C."/>
            <person name="Imamovic A."/>
            <person name="Larimer J."/>
            <person name="McCowan C."/>
            <person name="Murphy C."/>
            <person name="Pearson M."/>
            <person name="Priest M."/>
            <person name="Roberts A."/>
            <person name="Saif S."/>
            <person name="Shea T."/>
            <person name="Sykes S."/>
            <person name="Wortman J."/>
            <person name="Nusbaum C."/>
            <person name="Birren B."/>
        </authorList>
    </citation>
    <scope>NUCLEOTIDE SEQUENCE</scope>
    <source>
        <strain evidence="15">CBS 10117</strain>
    </source>
</reference>
<evidence type="ECO:0000259" key="14">
    <source>
        <dbReference type="PROSITE" id="PS51195"/>
    </source>
</evidence>